<accession>A0A6J6C6A5</accession>
<dbReference type="AlphaFoldDB" id="A0A6J6C6A5"/>
<dbReference type="InterPro" id="IPR031100">
    <property type="entry name" value="LOG_fam"/>
</dbReference>
<dbReference type="GO" id="GO:0009691">
    <property type="term" value="P:cytokinin biosynthetic process"/>
    <property type="evidence" value="ECO:0007669"/>
    <property type="project" value="InterPro"/>
</dbReference>
<organism evidence="1">
    <name type="scientific">freshwater metagenome</name>
    <dbReference type="NCBI Taxonomy" id="449393"/>
    <lineage>
        <taxon>unclassified sequences</taxon>
        <taxon>metagenomes</taxon>
        <taxon>ecological metagenomes</taxon>
    </lineage>
</organism>
<dbReference type="EMBL" id="CAEZSV010000017">
    <property type="protein sequence ID" value="CAB4546891.1"/>
    <property type="molecule type" value="Genomic_DNA"/>
</dbReference>
<sequence length="179" mass="19927">MHIAVYCSASENIAPEHLELAGALGAAIAKREWSLVWGGGQISMMGAVSRACREHGGETIGVIPQRLAEYEFADHQATELHVVDDMRVRKALLDQFSDAFITMAGGAGTMEEFFEIWVGRSLGFHEKPVVILDPDNFYGPLRIFLEYLAAQNFLKPHQLEYIIWTTTVEEALDACVQRS</sequence>
<reference evidence="1" key="1">
    <citation type="submission" date="2020-05" db="EMBL/GenBank/DDBJ databases">
        <authorList>
            <person name="Chiriac C."/>
            <person name="Salcher M."/>
            <person name="Ghai R."/>
            <person name="Kavagutti S V."/>
        </authorList>
    </citation>
    <scope>NUCLEOTIDE SEQUENCE</scope>
</reference>
<dbReference type="Pfam" id="PF03641">
    <property type="entry name" value="Lysine_decarbox"/>
    <property type="match status" value="1"/>
</dbReference>
<dbReference type="PANTHER" id="PTHR31223:SF70">
    <property type="entry name" value="LOG FAMILY PROTEIN YJL055W"/>
    <property type="match status" value="1"/>
</dbReference>
<protein>
    <submittedName>
        <fullName evidence="1">Unannotated protein</fullName>
    </submittedName>
</protein>
<name>A0A6J6C6A5_9ZZZZ</name>
<evidence type="ECO:0000313" key="1">
    <source>
        <dbReference type="EMBL" id="CAB4546891.1"/>
    </source>
</evidence>
<dbReference type="GO" id="GO:0005829">
    <property type="term" value="C:cytosol"/>
    <property type="evidence" value="ECO:0007669"/>
    <property type="project" value="TreeGrafter"/>
</dbReference>
<dbReference type="InterPro" id="IPR005269">
    <property type="entry name" value="LOG"/>
</dbReference>
<proteinExistence type="predicted"/>
<dbReference type="GO" id="GO:0016799">
    <property type="term" value="F:hydrolase activity, hydrolyzing N-glycosyl compounds"/>
    <property type="evidence" value="ECO:0007669"/>
    <property type="project" value="TreeGrafter"/>
</dbReference>
<gene>
    <name evidence="1" type="ORF">UFOPK1506_00175</name>
</gene>
<dbReference type="PANTHER" id="PTHR31223">
    <property type="entry name" value="LOG FAMILY PROTEIN YJL055W"/>
    <property type="match status" value="1"/>
</dbReference>
<dbReference type="SUPFAM" id="SSF102405">
    <property type="entry name" value="MCP/YpsA-like"/>
    <property type="match status" value="1"/>
</dbReference>
<dbReference type="NCBIfam" id="TIGR00730">
    <property type="entry name" value="Rossman fold protein, TIGR00730 family"/>
    <property type="match status" value="1"/>
</dbReference>
<dbReference type="Gene3D" id="3.40.50.450">
    <property type="match status" value="1"/>
</dbReference>